<dbReference type="InterPro" id="IPR026206">
    <property type="entry name" value="HAUS3"/>
</dbReference>
<feature type="coiled-coil region" evidence="1">
    <location>
        <begin position="144"/>
        <end position="171"/>
    </location>
</feature>
<protein>
    <submittedName>
        <fullName evidence="2">1504_t:CDS:1</fullName>
    </submittedName>
</protein>
<evidence type="ECO:0000256" key="1">
    <source>
        <dbReference type="SAM" id="Coils"/>
    </source>
</evidence>
<reference evidence="2" key="1">
    <citation type="submission" date="2021-06" db="EMBL/GenBank/DDBJ databases">
        <authorList>
            <person name="Kallberg Y."/>
            <person name="Tangrot J."/>
            <person name="Rosling A."/>
        </authorList>
    </citation>
    <scope>NUCLEOTIDE SEQUENCE</scope>
    <source>
        <strain evidence="2">AZ414A</strain>
    </source>
</reference>
<dbReference type="OrthoDB" id="2159690at2759"/>
<dbReference type="PANTHER" id="PTHR19378">
    <property type="entry name" value="GOLGIN- RELATED"/>
    <property type="match status" value="1"/>
</dbReference>
<proteinExistence type="predicted"/>
<dbReference type="GO" id="GO:0005815">
    <property type="term" value="C:microtubule organizing center"/>
    <property type="evidence" value="ECO:0007669"/>
    <property type="project" value="TreeGrafter"/>
</dbReference>
<dbReference type="PANTHER" id="PTHR19378:SF0">
    <property type="entry name" value="HAUS AUGMIN-LIKE COMPLEX SUBUNIT 3"/>
    <property type="match status" value="1"/>
</dbReference>
<evidence type="ECO:0000313" key="3">
    <source>
        <dbReference type="Proteomes" id="UP000789706"/>
    </source>
</evidence>
<dbReference type="EMBL" id="CAJVPK010001132">
    <property type="protein sequence ID" value="CAG8572780.1"/>
    <property type="molecule type" value="Genomic_DNA"/>
</dbReference>
<organism evidence="2 3">
    <name type="scientific">Diversispora eburnea</name>
    <dbReference type="NCBI Taxonomy" id="1213867"/>
    <lineage>
        <taxon>Eukaryota</taxon>
        <taxon>Fungi</taxon>
        <taxon>Fungi incertae sedis</taxon>
        <taxon>Mucoromycota</taxon>
        <taxon>Glomeromycotina</taxon>
        <taxon>Glomeromycetes</taxon>
        <taxon>Diversisporales</taxon>
        <taxon>Diversisporaceae</taxon>
        <taxon>Diversispora</taxon>
    </lineage>
</organism>
<evidence type="ECO:0000313" key="2">
    <source>
        <dbReference type="EMBL" id="CAG8572780.1"/>
    </source>
</evidence>
<sequence length="329" mass="39145">MSQCTNEIQEIIGIDQKFTFELQELCEKLFSRNINELSDPNELDEEIGRLKHLSKYDQCERKIILIRQEINDKAQRIEEYLNTLADLEVEKSILLVDYNVQSNYQKSFINGLDLVMDLLISQFSRLQFVTQAFNIEFDNHKSLHKLLKNVINELNQRCQNIKDRMKLMSATDFSDPKIEKTVVESNDQMLFSIKKLMNLDINPRNLMKRNTTSTFVTYESLKERMSEILQERDQTHNDMVEELKAQYEFMKASEEIEKTLTSILYKDSYTSELLLTPRKFSDLQNSFRHKTTFLQPKLNLITKDLNLQDHLENKKLLFHRYYTDPVWKN</sequence>
<dbReference type="Proteomes" id="UP000789706">
    <property type="component" value="Unassembled WGS sequence"/>
</dbReference>
<comment type="caution">
    <text evidence="2">The sequence shown here is derived from an EMBL/GenBank/DDBJ whole genome shotgun (WGS) entry which is preliminary data.</text>
</comment>
<gene>
    <name evidence="2" type="ORF">DEBURN_LOCUS8170</name>
</gene>
<dbReference type="AlphaFoldDB" id="A0A9N9G0B6"/>
<dbReference type="GO" id="GO:0031023">
    <property type="term" value="P:microtubule organizing center organization"/>
    <property type="evidence" value="ECO:0007669"/>
    <property type="project" value="TreeGrafter"/>
</dbReference>
<keyword evidence="1" id="KW-0175">Coiled coil</keyword>
<name>A0A9N9G0B6_9GLOM</name>
<dbReference type="GO" id="GO:0070652">
    <property type="term" value="C:HAUS complex"/>
    <property type="evidence" value="ECO:0007669"/>
    <property type="project" value="InterPro"/>
</dbReference>
<dbReference type="GO" id="GO:0072686">
    <property type="term" value="C:mitotic spindle"/>
    <property type="evidence" value="ECO:0007669"/>
    <property type="project" value="TreeGrafter"/>
</dbReference>
<accession>A0A9N9G0B6</accession>
<keyword evidence="3" id="KW-1185">Reference proteome</keyword>
<dbReference type="GO" id="GO:0051225">
    <property type="term" value="P:spindle assembly"/>
    <property type="evidence" value="ECO:0007669"/>
    <property type="project" value="InterPro"/>
</dbReference>